<accession>A0A1H8WVI8</accession>
<dbReference type="EMBL" id="FODT01000014">
    <property type="protein sequence ID" value="SEP31641.1"/>
    <property type="molecule type" value="Genomic_DNA"/>
</dbReference>
<evidence type="ECO:0000256" key="3">
    <source>
        <dbReference type="ARBA" id="ARBA00022475"/>
    </source>
</evidence>
<name>A0A1H8WVI8_9BRAD</name>
<dbReference type="Proteomes" id="UP000199615">
    <property type="component" value="Unassembled WGS sequence"/>
</dbReference>
<protein>
    <submittedName>
        <fullName evidence="9">Adenylate cyclase</fullName>
    </submittedName>
</protein>
<dbReference type="SMART" id="SM01080">
    <property type="entry name" value="CHASE2"/>
    <property type="match status" value="1"/>
</dbReference>
<evidence type="ECO:0000256" key="7">
    <source>
        <dbReference type="SAM" id="Phobius"/>
    </source>
</evidence>
<gene>
    <name evidence="9" type="ORF">SAMN05444123_11448</name>
</gene>
<dbReference type="GO" id="GO:0004016">
    <property type="term" value="F:adenylate cyclase activity"/>
    <property type="evidence" value="ECO:0007669"/>
    <property type="project" value="UniProtKB-ARBA"/>
</dbReference>
<feature type="transmembrane region" description="Helical" evidence="7">
    <location>
        <begin position="407"/>
        <end position="425"/>
    </location>
</feature>
<evidence type="ECO:0000256" key="5">
    <source>
        <dbReference type="ARBA" id="ARBA00022989"/>
    </source>
</evidence>
<organism evidence="9 10">
    <name type="scientific">Rhodopseudomonas pseudopalustris</name>
    <dbReference type="NCBI Taxonomy" id="1513892"/>
    <lineage>
        <taxon>Bacteria</taxon>
        <taxon>Pseudomonadati</taxon>
        <taxon>Pseudomonadota</taxon>
        <taxon>Alphaproteobacteria</taxon>
        <taxon>Hyphomicrobiales</taxon>
        <taxon>Nitrobacteraceae</taxon>
        <taxon>Rhodopseudomonas</taxon>
    </lineage>
</organism>
<feature type="transmembrane region" description="Helical" evidence="7">
    <location>
        <begin position="352"/>
        <end position="372"/>
    </location>
</feature>
<dbReference type="InterPro" id="IPR029787">
    <property type="entry name" value="Nucleotide_cyclase"/>
</dbReference>
<dbReference type="Pfam" id="PF05226">
    <property type="entry name" value="CHASE2"/>
    <property type="match status" value="1"/>
</dbReference>
<proteinExistence type="inferred from homology"/>
<dbReference type="InterPro" id="IPR050697">
    <property type="entry name" value="Adenylyl/Guanylyl_Cyclase_3/4"/>
</dbReference>
<dbReference type="FunFam" id="3.30.70.1230:FF:000016">
    <property type="entry name" value="Adenylate/guanylate cyclase domain-containing protein"/>
    <property type="match status" value="1"/>
</dbReference>
<dbReference type="SMART" id="SM00044">
    <property type="entry name" value="CYCc"/>
    <property type="match status" value="1"/>
</dbReference>
<dbReference type="GO" id="GO:0030313">
    <property type="term" value="C:cell envelope"/>
    <property type="evidence" value="ECO:0007669"/>
    <property type="project" value="UniProtKB-SubCell"/>
</dbReference>
<evidence type="ECO:0000256" key="4">
    <source>
        <dbReference type="ARBA" id="ARBA00022692"/>
    </source>
</evidence>
<evidence type="ECO:0000313" key="10">
    <source>
        <dbReference type="Proteomes" id="UP000199615"/>
    </source>
</evidence>
<evidence type="ECO:0000256" key="6">
    <source>
        <dbReference type="ARBA" id="ARBA00023136"/>
    </source>
</evidence>
<keyword evidence="6 7" id="KW-0472">Membrane</keyword>
<dbReference type="PROSITE" id="PS50125">
    <property type="entry name" value="GUANYLATE_CYCLASE_2"/>
    <property type="match status" value="1"/>
</dbReference>
<evidence type="ECO:0000313" key="9">
    <source>
        <dbReference type="EMBL" id="SEP31641.1"/>
    </source>
</evidence>
<keyword evidence="5 7" id="KW-1133">Transmembrane helix</keyword>
<reference evidence="10" key="1">
    <citation type="submission" date="2016-10" db="EMBL/GenBank/DDBJ databases">
        <authorList>
            <person name="Varghese N."/>
            <person name="Submissions S."/>
        </authorList>
    </citation>
    <scope>NUCLEOTIDE SEQUENCE [LARGE SCALE GENOMIC DNA]</scope>
    <source>
        <strain evidence="10">DSM 123</strain>
    </source>
</reference>
<keyword evidence="4 7" id="KW-0812">Transmembrane</keyword>
<dbReference type="GO" id="GO:0006171">
    <property type="term" value="P:cAMP biosynthetic process"/>
    <property type="evidence" value="ECO:0007669"/>
    <property type="project" value="TreeGrafter"/>
</dbReference>
<feature type="domain" description="Guanylate cyclase" evidence="8">
    <location>
        <begin position="466"/>
        <end position="598"/>
    </location>
</feature>
<evidence type="ECO:0000259" key="8">
    <source>
        <dbReference type="PROSITE" id="PS50125"/>
    </source>
</evidence>
<dbReference type="PANTHER" id="PTHR43081:SF1">
    <property type="entry name" value="ADENYLATE CYCLASE, TERMINAL-DIFFERENTIATION SPECIFIC"/>
    <property type="match status" value="1"/>
</dbReference>
<keyword evidence="3" id="KW-1003">Cell membrane</keyword>
<dbReference type="InterPro" id="IPR007890">
    <property type="entry name" value="CHASE2"/>
</dbReference>
<dbReference type="Pfam" id="PF00211">
    <property type="entry name" value="Guanylate_cyc"/>
    <property type="match status" value="1"/>
</dbReference>
<sequence length="719" mass="77300">MKHHITRADALAALVIAVVAGMLAAWPALDIARGLSLDILTATRWQAFGPRSDALARPAVVVAIDEESYQTPPFKGSPTLTWTREIGRVVTAILDGGAKVVGFDIVFPTSIEQSQIPFGDEPLGARMRGFDRDFLRALAAGAASGKVVLGEIGQRGEAIGPSPAQRVAVRQQSNIRALNVYLDRDDVVRRLPLSFASESGTLPSLAVELAARARGVTPTFKDGRLDFDGHTVAGSVPNTLTLNFDGGADDIATYSLADLRACVEAGDRDFFARQFDGKVVLLGTVLNVEDRKLTSKRFATGLEGARGPRCALPRPAASADQFKRSSIAGVYIHATAVNNLLEDEPLVEFDRWTVTATAVGFAALVAFAALLLSPLAAAFAYLGLVAALLAVATIAFARSIALPLSEPAVAGFAALVLMVGYRFVVVDKAERFLRASFGLYLAPQVIDQMLNARKLPKLGGEMRHVTVFFSDVAGFSTIAEQLAPDALVELTNEYLSAMTDIIERYGGYVDKYIGDSIVAVFGAPVDDPDHAVHAVRAALSCRERLEQLNTSAAAFRGHRLSHRIGLNSGEALVGNIGSRRRFNYTVMSDTVNLASRLEGANKYFATSILASETTMSLTGAAFDWRELDAIRVKGRLQPVEIYEPIAEAGRTTPEQAQIAKIYAEGLTCWRARDFEAAARAFAEIAPRDPPAALFHERAGRHVQHPPGEAWEPVHTLEGK</sequence>
<dbReference type="SUPFAM" id="SSF55073">
    <property type="entry name" value="Nucleotide cyclase"/>
    <property type="match status" value="1"/>
</dbReference>
<evidence type="ECO:0000256" key="2">
    <source>
        <dbReference type="ARBA" id="ARBA00005381"/>
    </source>
</evidence>
<dbReference type="AlphaFoldDB" id="A0A1H8WVI8"/>
<dbReference type="InterPro" id="IPR001054">
    <property type="entry name" value="A/G_cyclase"/>
</dbReference>
<dbReference type="GO" id="GO:0035556">
    <property type="term" value="P:intracellular signal transduction"/>
    <property type="evidence" value="ECO:0007669"/>
    <property type="project" value="InterPro"/>
</dbReference>
<comment type="similarity">
    <text evidence="2">Belongs to the adenylyl cyclase class-3 family.</text>
</comment>
<feature type="transmembrane region" description="Helical" evidence="7">
    <location>
        <begin position="379"/>
        <end position="401"/>
    </location>
</feature>
<dbReference type="PANTHER" id="PTHR43081">
    <property type="entry name" value="ADENYLATE CYCLASE, TERMINAL-DIFFERENTIATION SPECIFIC-RELATED"/>
    <property type="match status" value="1"/>
</dbReference>
<evidence type="ECO:0000256" key="1">
    <source>
        <dbReference type="ARBA" id="ARBA00004196"/>
    </source>
</evidence>
<keyword evidence="10" id="KW-1185">Reference proteome</keyword>
<dbReference type="Gene3D" id="3.30.70.1230">
    <property type="entry name" value="Nucleotide cyclase"/>
    <property type="match status" value="1"/>
</dbReference>
<comment type="subcellular location">
    <subcellularLocation>
        <location evidence="1">Cell envelope</location>
    </subcellularLocation>
</comment>
<dbReference type="CDD" id="cd07302">
    <property type="entry name" value="CHD"/>
    <property type="match status" value="1"/>
</dbReference>